<feature type="region of interest" description="Disordered" evidence="1">
    <location>
        <begin position="43"/>
        <end position="74"/>
    </location>
</feature>
<feature type="transmembrane region" description="Helical" evidence="2">
    <location>
        <begin position="9"/>
        <end position="31"/>
    </location>
</feature>
<name>A0A1G2HQA0_9BACT</name>
<organism evidence="3 4">
    <name type="scientific">Candidatus Staskawiczbacteria bacterium RIFCSPHIGHO2_01_FULL_39_25</name>
    <dbReference type="NCBI Taxonomy" id="1802202"/>
    <lineage>
        <taxon>Bacteria</taxon>
        <taxon>Candidatus Staskawicziibacteriota</taxon>
    </lineage>
</organism>
<evidence type="ECO:0000256" key="1">
    <source>
        <dbReference type="SAM" id="MobiDB-lite"/>
    </source>
</evidence>
<protein>
    <submittedName>
        <fullName evidence="3">Uncharacterized protein</fullName>
    </submittedName>
</protein>
<evidence type="ECO:0000313" key="3">
    <source>
        <dbReference type="EMBL" id="OGZ64579.1"/>
    </source>
</evidence>
<keyword evidence="2" id="KW-1133">Transmembrane helix</keyword>
<evidence type="ECO:0000313" key="4">
    <source>
        <dbReference type="Proteomes" id="UP000176855"/>
    </source>
</evidence>
<proteinExistence type="predicted"/>
<gene>
    <name evidence="3" type="ORF">A2730_02700</name>
</gene>
<reference evidence="3 4" key="1">
    <citation type="journal article" date="2016" name="Nat. Commun.">
        <title>Thousands of microbial genomes shed light on interconnected biogeochemical processes in an aquifer system.</title>
        <authorList>
            <person name="Anantharaman K."/>
            <person name="Brown C.T."/>
            <person name="Hug L.A."/>
            <person name="Sharon I."/>
            <person name="Castelle C.J."/>
            <person name="Probst A.J."/>
            <person name="Thomas B.C."/>
            <person name="Singh A."/>
            <person name="Wilkins M.J."/>
            <person name="Karaoz U."/>
            <person name="Brodie E.L."/>
            <person name="Williams K.H."/>
            <person name="Hubbard S.S."/>
            <person name="Banfield J.F."/>
        </authorList>
    </citation>
    <scope>NUCLEOTIDE SEQUENCE [LARGE SCALE GENOMIC DNA]</scope>
</reference>
<keyword evidence="2" id="KW-0472">Membrane</keyword>
<dbReference type="EMBL" id="MHOO01000004">
    <property type="protein sequence ID" value="OGZ64579.1"/>
    <property type="molecule type" value="Genomic_DNA"/>
</dbReference>
<evidence type="ECO:0000256" key="2">
    <source>
        <dbReference type="SAM" id="Phobius"/>
    </source>
</evidence>
<dbReference type="AlphaFoldDB" id="A0A1G2HQA0"/>
<keyword evidence="2" id="KW-0812">Transmembrane</keyword>
<dbReference type="Proteomes" id="UP000176855">
    <property type="component" value="Unassembled WGS sequence"/>
</dbReference>
<comment type="caution">
    <text evidence="3">The sequence shown here is derived from an EMBL/GenBank/DDBJ whole genome shotgun (WGS) entry which is preliminary data.</text>
</comment>
<accession>A0A1G2HQA0</accession>
<sequence length="119" mass="12724">MFAKINKRVLIIGAISLVAFLAIGLAFYLYLFSAKPEAEDTNIGHVEIPSEDEDSNASPSESGIEIIEKEGSPKGGLTICADKCGNGICENKEEDLKCKDGSPNCVCPESLQVCPQDCK</sequence>